<dbReference type="OrthoDB" id="5590282at2759"/>
<dbReference type="InterPro" id="IPR036915">
    <property type="entry name" value="Cyclin-like_sf"/>
</dbReference>
<dbReference type="SUPFAM" id="SSF47954">
    <property type="entry name" value="Cyclin-like"/>
    <property type="match status" value="1"/>
</dbReference>
<dbReference type="EMBL" id="ASPP01008333">
    <property type="protein sequence ID" value="ETO25696.1"/>
    <property type="molecule type" value="Genomic_DNA"/>
</dbReference>
<dbReference type="Pfam" id="PF00134">
    <property type="entry name" value="Cyclin_N"/>
    <property type="match status" value="1"/>
</dbReference>
<dbReference type="OMA" id="QVICHIA"/>
<comment type="similarity">
    <text evidence="4">Belongs to the cyclin family.</text>
</comment>
<keyword evidence="3" id="KW-0131">Cell cycle</keyword>
<sequence length="125" mass="14666">MRSVLIDWFIEIMQKYRLSHETIALAIKYTDRTLSKLRVNRNKLQLVGVTALMLASKVYEISPPMVEEWVYICHDHYDAQKVCAMEALMLNELEFCMLEVTSLDFLSVWMQILSACQQHKTMAYV</sequence>
<dbReference type="GO" id="GO:0051301">
    <property type="term" value="P:cell division"/>
    <property type="evidence" value="ECO:0007669"/>
    <property type="project" value="UniProtKB-KW"/>
</dbReference>
<evidence type="ECO:0000256" key="4">
    <source>
        <dbReference type="RuleBase" id="RU000383"/>
    </source>
</evidence>
<evidence type="ECO:0000256" key="3">
    <source>
        <dbReference type="ARBA" id="ARBA00023306"/>
    </source>
</evidence>
<dbReference type="InterPro" id="IPR006671">
    <property type="entry name" value="Cyclin_N"/>
</dbReference>
<keyword evidence="2 4" id="KW-0195">Cyclin</keyword>
<evidence type="ECO:0000256" key="2">
    <source>
        <dbReference type="ARBA" id="ARBA00023127"/>
    </source>
</evidence>
<dbReference type="InterPro" id="IPR039361">
    <property type="entry name" value="Cyclin"/>
</dbReference>
<dbReference type="InterPro" id="IPR013763">
    <property type="entry name" value="Cyclin-like_dom"/>
</dbReference>
<organism evidence="6 7">
    <name type="scientific">Reticulomyxa filosa</name>
    <dbReference type="NCBI Taxonomy" id="46433"/>
    <lineage>
        <taxon>Eukaryota</taxon>
        <taxon>Sar</taxon>
        <taxon>Rhizaria</taxon>
        <taxon>Retaria</taxon>
        <taxon>Foraminifera</taxon>
        <taxon>Monothalamids</taxon>
        <taxon>Reticulomyxidae</taxon>
        <taxon>Reticulomyxa</taxon>
    </lineage>
</organism>
<reference evidence="6 7" key="1">
    <citation type="journal article" date="2013" name="Curr. Biol.">
        <title>The Genome of the Foraminiferan Reticulomyxa filosa.</title>
        <authorList>
            <person name="Glockner G."/>
            <person name="Hulsmann N."/>
            <person name="Schleicher M."/>
            <person name="Noegel A.A."/>
            <person name="Eichinger L."/>
            <person name="Gallinger C."/>
            <person name="Pawlowski J."/>
            <person name="Sierra R."/>
            <person name="Euteneuer U."/>
            <person name="Pillet L."/>
            <person name="Moustafa A."/>
            <person name="Platzer M."/>
            <person name="Groth M."/>
            <person name="Szafranski K."/>
            <person name="Schliwa M."/>
        </authorList>
    </citation>
    <scope>NUCLEOTIDE SEQUENCE [LARGE SCALE GENOMIC DNA]</scope>
</reference>
<name>X6NI70_RETFI</name>
<dbReference type="AlphaFoldDB" id="X6NI70"/>
<keyword evidence="7" id="KW-1185">Reference proteome</keyword>
<evidence type="ECO:0000313" key="6">
    <source>
        <dbReference type="EMBL" id="ETO25696.1"/>
    </source>
</evidence>
<protein>
    <submittedName>
        <fullName evidence="6">Cyclin A2</fullName>
    </submittedName>
</protein>
<dbReference type="Gene3D" id="1.10.472.10">
    <property type="entry name" value="Cyclin-like"/>
    <property type="match status" value="1"/>
</dbReference>
<evidence type="ECO:0000256" key="1">
    <source>
        <dbReference type="ARBA" id="ARBA00022618"/>
    </source>
</evidence>
<gene>
    <name evidence="6" type="ORF">RFI_11436</name>
</gene>
<feature type="domain" description="Cyclin-like" evidence="5">
    <location>
        <begin position="7"/>
        <end position="91"/>
    </location>
</feature>
<dbReference type="PANTHER" id="PTHR10177">
    <property type="entry name" value="CYCLINS"/>
    <property type="match status" value="1"/>
</dbReference>
<dbReference type="Proteomes" id="UP000023152">
    <property type="component" value="Unassembled WGS sequence"/>
</dbReference>
<evidence type="ECO:0000313" key="7">
    <source>
        <dbReference type="Proteomes" id="UP000023152"/>
    </source>
</evidence>
<dbReference type="SMART" id="SM00385">
    <property type="entry name" value="CYCLIN"/>
    <property type="match status" value="1"/>
</dbReference>
<proteinExistence type="inferred from homology"/>
<evidence type="ECO:0000259" key="5">
    <source>
        <dbReference type="SMART" id="SM00385"/>
    </source>
</evidence>
<dbReference type="FunFam" id="1.10.472.10:FF:000001">
    <property type="entry name" value="G2/mitotic-specific cyclin"/>
    <property type="match status" value="1"/>
</dbReference>
<comment type="caution">
    <text evidence="6">The sequence shown here is derived from an EMBL/GenBank/DDBJ whole genome shotgun (WGS) entry which is preliminary data.</text>
</comment>
<accession>X6NI70</accession>
<keyword evidence="1" id="KW-0132">Cell division</keyword>